<dbReference type="PANTHER" id="PTHR30126">
    <property type="entry name" value="HTH-TYPE TRANSCRIPTIONAL REGULATOR"/>
    <property type="match status" value="1"/>
</dbReference>
<sequence length="398" mass="43285">MPDPFDLNLRHLRAIPQIVARGSLVAAAETANLSQSALTQGLAKLERQLGVVLFDRRNDGMIATREGAAFSERLTTMFHYLGEGVPPAPRSARGFSRPDRLLTSAQLRSFVKLADAGSYVEAARQNEGAPSAIHRAVHDLEQIVGARLVERRGRGLGLTSAGKRLARGIRLARAELEAAIEGVSPGAGERGRLVIGAMPLCRSWLLPAALATLISEVPRAQIDIVEGSWRELIDPLRDGQIHLMIGALREDPVPYGLLQQTLFVDRLSIVGRAGHPALKAGTGLAELAQYPWIIGRDRTPLRAHWQMMFSGFPEIRAPIACGSVMTIRGILLASDCLTLLSPDQVATEIEAGLLEHRDAIGERLTRPIGIASRPAWRPTDLQKRFLEILHSVAANHHS</sequence>
<feature type="domain" description="HTH lysR-type" evidence="5">
    <location>
        <begin position="102"/>
        <end position="159"/>
    </location>
</feature>
<dbReference type="InterPro" id="IPR036388">
    <property type="entry name" value="WH-like_DNA-bd_sf"/>
</dbReference>
<evidence type="ECO:0000256" key="1">
    <source>
        <dbReference type="ARBA" id="ARBA00009437"/>
    </source>
</evidence>
<dbReference type="OrthoDB" id="7840053at2"/>
<name>A0A1T5DWA8_9SPHN</name>
<feature type="domain" description="HTH lysR-type" evidence="5">
    <location>
        <begin position="7"/>
        <end position="64"/>
    </location>
</feature>
<evidence type="ECO:0000256" key="4">
    <source>
        <dbReference type="ARBA" id="ARBA00023163"/>
    </source>
</evidence>
<evidence type="ECO:0000259" key="5">
    <source>
        <dbReference type="PROSITE" id="PS50931"/>
    </source>
</evidence>
<dbReference type="Pfam" id="PF03466">
    <property type="entry name" value="LysR_substrate"/>
    <property type="match status" value="1"/>
</dbReference>
<dbReference type="EMBL" id="FUYP01000017">
    <property type="protein sequence ID" value="SKB76052.1"/>
    <property type="molecule type" value="Genomic_DNA"/>
</dbReference>
<protein>
    <submittedName>
        <fullName evidence="6">Transcriptional regulator</fullName>
    </submittedName>
</protein>
<keyword evidence="4" id="KW-0804">Transcription</keyword>
<keyword evidence="3" id="KW-0238">DNA-binding</keyword>
<keyword evidence="7" id="KW-1185">Reference proteome</keyword>
<dbReference type="PRINTS" id="PR00039">
    <property type="entry name" value="HTHLYSR"/>
</dbReference>
<dbReference type="SUPFAM" id="SSF53850">
    <property type="entry name" value="Periplasmic binding protein-like II"/>
    <property type="match status" value="1"/>
</dbReference>
<comment type="similarity">
    <text evidence="1">Belongs to the LysR transcriptional regulatory family.</text>
</comment>
<dbReference type="InterPro" id="IPR005119">
    <property type="entry name" value="LysR_subst-bd"/>
</dbReference>
<dbReference type="SUPFAM" id="SSF46785">
    <property type="entry name" value="Winged helix' DNA-binding domain"/>
    <property type="match status" value="2"/>
</dbReference>
<dbReference type="GO" id="GO:0000976">
    <property type="term" value="F:transcription cis-regulatory region binding"/>
    <property type="evidence" value="ECO:0007669"/>
    <property type="project" value="TreeGrafter"/>
</dbReference>
<evidence type="ECO:0000256" key="2">
    <source>
        <dbReference type="ARBA" id="ARBA00023015"/>
    </source>
</evidence>
<evidence type="ECO:0000256" key="3">
    <source>
        <dbReference type="ARBA" id="ARBA00023125"/>
    </source>
</evidence>
<gene>
    <name evidence="6" type="ORF">SAMN06295937_10174</name>
</gene>
<reference evidence="7" key="1">
    <citation type="submission" date="2017-02" db="EMBL/GenBank/DDBJ databases">
        <authorList>
            <person name="Varghese N."/>
            <person name="Submissions S."/>
        </authorList>
    </citation>
    <scope>NUCLEOTIDE SEQUENCE [LARGE SCALE GENOMIC DNA]</scope>
    <source>
        <strain evidence="7">R11H</strain>
    </source>
</reference>
<dbReference type="InterPro" id="IPR036390">
    <property type="entry name" value="WH_DNA-bd_sf"/>
</dbReference>
<keyword evidence="2" id="KW-0805">Transcription regulation</keyword>
<dbReference type="AlphaFoldDB" id="A0A1T5DWA8"/>
<dbReference type="RefSeq" id="WP_079639283.1">
    <property type="nucleotide sequence ID" value="NZ_FUYP01000017.1"/>
</dbReference>
<dbReference type="InterPro" id="IPR000847">
    <property type="entry name" value="LysR_HTH_N"/>
</dbReference>
<organism evidence="6 7">
    <name type="scientific">Sphingopyxis flava</name>
    <dbReference type="NCBI Taxonomy" id="1507287"/>
    <lineage>
        <taxon>Bacteria</taxon>
        <taxon>Pseudomonadati</taxon>
        <taxon>Pseudomonadota</taxon>
        <taxon>Alphaproteobacteria</taxon>
        <taxon>Sphingomonadales</taxon>
        <taxon>Sphingomonadaceae</taxon>
        <taxon>Sphingopyxis</taxon>
    </lineage>
</organism>
<proteinExistence type="inferred from homology"/>
<dbReference type="Gene3D" id="3.40.190.10">
    <property type="entry name" value="Periplasmic binding protein-like II"/>
    <property type="match status" value="2"/>
</dbReference>
<dbReference type="Gene3D" id="1.10.10.10">
    <property type="entry name" value="Winged helix-like DNA-binding domain superfamily/Winged helix DNA-binding domain"/>
    <property type="match status" value="2"/>
</dbReference>
<dbReference type="GO" id="GO:0003700">
    <property type="term" value="F:DNA-binding transcription factor activity"/>
    <property type="evidence" value="ECO:0007669"/>
    <property type="project" value="InterPro"/>
</dbReference>
<dbReference type="Pfam" id="PF00126">
    <property type="entry name" value="HTH_1"/>
    <property type="match status" value="2"/>
</dbReference>
<dbReference type="Proteomes" id="UP000190044">
    <property type="component" value="Unassembled WGS sequence"/>
</dbReference>
<evidence type="ECO:0000313" key="7">
    <source>
        <dbReference type="Proteomes" id="UP000190044"/>
    </source>
</evidence>
<evidence type="ECO:0000313" key="6">
    <source>
        <dbReference type="EMBL" id="SKB76052.1"/>
    </source>
</evidence>
<dbReference type="PROSITE" id="PS50931">
    <property type="entry name" value="HTH_LYSR"/>
    <property type="match status" value="2"/>
</dbReference>
<dbReference type="PANTHER" id="PTHR30126:SF98">
    <property type="entry name" value="HTH-TYPE TRANSCRIPTIONAL ACTIVATOR BAUR"/>
    <property type="match status" value="1"/>
</dbReference>
<accession>A0A1T5DWA8</accession>